<evidence type="ECO:0000313" key="3">
    <source>
        <dbReference type="Proteomes" id="UP001570511"/>
    </source>
</evidence>
<dbReference type="EMBL" id="JBGNYA010000001">
    <property type="protein sequence ID" value="MFA1609995.1"/>
    <property type="molecule type" value="Genomic_DNA"/>
</dbReference>
<name>A0ABD5MCP1_9EURY</name>
<comment type="caution">
    <text evidence="2">The sequence shown here is derived from an EMBL/GenBank/DDBJ whole genome shotgun (WGS) entry which is preliminary data.</text>
</comment>
<protein>
    <submittedName>
        <fullName evidence="2">Uncharacterized protein</fullName>
    </submittedName>
</protein>
<evidence type="ECO:0000256" key="1">
    <source>
        <dbReference type="SAM" id="Phobius"/>
    </source>
</evidence>
<organism evidence="2 3">
    <name type="scientific">Halobellus rubicundus</name>
    <dbReference type="NCBI Taxonomy" id="2996466"/>
    <lineage>
        <taxon>Archaea</taxon>
        <taxon>Methanobacteriati</taxon>
        <taxon>Methanobacteriota</taxon>
        <taxon>Stenosarchaea group</taxon>
        <taxon>Halobacteria</taxon>
        <taxon>Halobacteriales</taxon>
        <taxon>Haloferacaceae</taxon>
        <taxon>Halobellus</taxon>
    </lineage>
</organism>
<feature type="transmembrane region" description="Helical" evidence="1">
    <location>
        <begin position="42"/>
        <end position="65"/>
    </location>
</feature>
<proteinExistence type="predicted"/>
<accession>A0ABD5MCP1</accession>
<reference evidence="2 3" key="1">
    <citation type="submission" date="2024-08" db="EMBL/GenBank/DDBJ databases">
        <title>Halobellus sp. MBLA0158 whole genome sequence.</title>
        <authorList>
            <person name="Hwang C.Y."/>
            <person name="Cho E.-S."/>
            <person name="Seo M.-J."/>
        </authorList>
    </citation>
    <scope>NUCLEOTIDE SEQUENCE [LARGE SCALE GENOMIC DNA]</scope>
    <source>
        <strain evidence="2 3">MBLA0158</strain>
    </source>
</reference>
<feature type="transmembrane region" description="Helical" evidence="1">
    <location>
        <begin position="12"/>
        <end position="30"/>
    </location>
</feature>
<feature type="transmembrane region" description="Helical" evidence="1">
    <location>
        <begin position="120"/>
        <end position="141"/>
    </location>
</feature>
<feature type="transmembrane region" description="Helical" evidence="1">
    <location>
        <begin position="86"/>
        <end position="108"/>
    </location>
</feature>
<gene>
    <name evidence="2" type="ORF">OS889_03115</name>
</gene>
<dbReference type="RefSeq" id="WP_372387181.1">
    <property type="nucleotide sequence ID" value="NZ_JBGNYA010000001.1"/>
</dbReference>
<dbReference type="Proteomes" id="UP001570511">
    <property type="component" value="Unassembled WGS sequence"/>
</dbReference>
<dbReference type="AlphaFoldDB" id="A0ABD5MCP1"/>
<keyword evidence="3" id="KW-1185">Reference proteome</keyword>
<keyword evidence="1" id="KW-0812">Transmembrane</keyword>
<keyword evidence="1" id="KW-1133">Transmembrane helix</keyword>
<keyword evidence="1" id="KW-0472">Membrane</keyword>
<sequence length="161" mass="17028">MSLEGVIRQAYRGYGAAVIVWAGWSAVWLGTDLRMDPSVLGYGWLAIAAFGAVVGVSMASVHLRGDGLFRTEPNRRRLARFDEHRLSGAPLYAYVAALVGWAVLTGAWTAGLVAGIDAALVGYGWIAIALYGVGLTIALAVTHKRDLADAVDATVLWARGA</sequence>
<evidence type="ECO:0000313" key="2">
    <source>
        <dbReference type="EMBL" id="MFA1609995.1"/>
    </source>
</evidence>